<dbReference type="Proteomes" id="UP001260959">
    <property type="component" value="Unassembled WGS sequence"/>
</dbReference>
<evidence type="ECO:0000313" key="2">
    <source>
        <dbReference type="Proteomes" id="UP001260959"/>
    </source>
</evidence>
<dbReference type="RefSeq" id="WP_123275965.1">
    <property type="nucleotide sequence ID" value="NZ_JAVIXS010000015.1"/>
</dbReference>
<keyword evidence="2" id="KW-1185">Reference proteome</keyword>
<name>A0ABU1E886_9FLAO</name>
<dbReference type="EMBL" id="JAVIXS010000015">
    <property type="protein sequence ID" value="MDR4953815.1"/>
    <property type="molecule type" value="Genomic_DNA"/>
</dbReference>
<comment type="caution">
    <text evidence="1">The sequence shown here is derived from an EMBL/GenBank/DDBJ whole genome shotgun (WGS) entry which is preliminary data.</text>
</comment>
<protein>
    <submittedName>
        <fullName evidence="1">Uncharacterized protein</fullName>
    </submittedName>
</protein>
<accession>A0ABU1E886</accession>
<proteinExistence type="predicted"/>
<gene>
    <name evidence="1" type="ORF">REB14_16670</name>
</gene>
<organism evidence="1 2">
    <name type="scientific">Chryseobacterium metallicongregator</name>
    <dbReference type="NCBI Taxonomy" id="3073042"/>
    <lineage>
        <taxon>Bacteria</taxon>
        <taxon>Pseudomonadati</taxon>
        <taxon>Bacteroidota</taxon>
        <taxon>Flavobacteriia</taxon>
        <taxon>Flavobacteriales</taxon>
        <taxon>Weeksellaceae</taxon>
        <taxon>Chryseobacterium group</taxon>
        <taxon>Chryseobacterium</taxon>
    </lineage>
</organism>
<evidence type="ECO:0000313" key="1">
    <source>
        <dbReference type="EMBL" id="MDR4953815.1"/>
    </source>
</evidence>
<sequence length="99" mass="11836">MNNKKFCCEKFEFRYNGEKTMGLNFRIVKYSEKFLEKEAELYNKKIEDIFDKAYFVTDGYSGLITDFSIKKMVINHCPFCGQKLRDFYKSDDYVQETIG</sequence>
<reference evidence="1 2" key="1">
    <citation type="submission" date="2023-08" db="EMBL/GenBank/DDBJ databases">
        <authorList>
            <person name="Maltman C."/>
        </authorList>
    </citation>
    <scope>NUCLEOTIDE SEQUENCE [LARGE SCALE GENOMIC DNA]</scope>
    <source>
        <strain evidence="1 2">ES2</strain>
    </source>
</reference>